<dbReference type="Proteomes" id="UP000438429">
    <property type="component" value="Unassembled WGS sequence"/>
</dbReference>
<gene>
    <name evidence="2" type="ORF">F2P81_008352</name>
</gene>
<feature type="region of interest" description="Disordered" evidence="1">
    <location>
        <begin position="69"/>
        <end position="103"/>
    </location>
</feature>
<feature type="region of interest" description="Disordered" evidence="1">
    <location>
        <begin position="124"/>
        <end position="146"/>
    </location>
</feature>
<comment type="caution">
    <text evidence="2">The sequence shown here is derived from an EMBL/GenBank/DDBJ whole genome shotgun (WGS) entry which is preliminary data.</text>
</comment>
<organism evidence="2 3">
    <name type="scientific">Scophthalmus maximus</name>
    <name type="common">Turbot</name>
    <name type="synonym">Psetta maxima</name>
    <dbReference type="NCBI Taxonomy" id="52904"/>
    <lineage>
        <taxon>Eukaryota</taxon>
        <taxon>Metazoa</taxon>
        <taxon>Chordata</taxon>
        <taxon>Craniata</taxon>
        <taxon>Vertebrata</taxon>
        <taxon>Euteleostomi</taxon>
        <taxon>Actinopterygii</taxon>
        <taxon>Neopterygii</taxon>
        <taxon>Teleostei</taxon>
        <taxon>Neoteleostei</taxon>
        <taxon>Acanthomorphata</taxon>
        <taxon>Carangaria</taxon>
        <taxon>Pleuronectiformes</taxon>
        <taxon>Pleuronectoidei</taxon>
        <taxon>Scophthalmidae</taxon>
        <taxon>Scophthalmus</taxon>
    </lineage>
</organism>
<evidence type="ECO:0000313" key="2">
    <source>
        <dbReference type="EMBL" id="KAF0040117.1"/>
    </source>
</evidence>
<evidence type="ECO:0000313" key="3">
    <source>
        <dbReference type="Proteomes" id="UP000438429"/>
    </source>
</evidence>
<proteinExistence type="predicted"/>
<name>A0A6A4T222_SCOMX</name>
<dbReference type="AlphaFoldDB" id="A0A6A4T222"/>
<sequence length="166" mass="18491">MTFSVILLSVERAERLRGGNPASGGCRWGNNDEAVRSERKSLRVKFALSALHQVISSFAIAMATKRRAPASTPSIMFQNREREREVEREEDESSSVTTATVESDRMLCGTKQAVTLDSVCRGQSVRGRQSRSRAPEMVQSKNQRQTLSLNSGSLQHMTDSRTCNRL</sequence>
<protein>
    <submittedName>
        <fullName evidence="2">Uncharacterized protein</fullName>
    </submittedName>
</protein>
<accession>A0A6A4T222</accession>
<dbReference type="EMBL" id="VEVO01000007">
    <property type="protein sequence ID" value="KAF0040117.1"/>
    <property type="molecule type" value="Genomic_DNA"/>
</dbReference>
<evidence type="ECO:0000256" key="1">
    <source>
        <dbReference type="SAM" id="MobiDB-lite"/>
    </source>
</evidence>
<reference evidence="2 3" key="1">
    <citation type="submission" date="2019-06" db="EMBL/GenBank/DDBJ databases">
        <title>Draft genomes of female and male turbot (Scophthalmus maximus).</title>
        <authorList>
            <person name="Xu H."/>
            <person name="Xu X.-W."/>
            <person name="Shao C."/>
            <person name="Chen S."/>
        </authorList>
    </citation>
    <scope>NUCLEOTIDE SEQUENCE [LARGE SCALE GENOMIC DNA]</scope>
    <source>
        <strain evidence="2">Ysfricsl-2016a</strain>
        <tissue evidence="2">Blood</tissue>
    </source>
</reference>